<keyword evidence="3" id="KW-1185">Reference proteome</keyword>
<dbReference type="Pfam" id="PF25583">
    <property type="entry name" value="WCX"/>
    <property type="match status" value="1"/>
</dbReference>
<dbReference type="PANTHER" id="PTHR34580:SF1">
    <property type="entry name" value="PROTEIN PAFC"/>
    <property type="match status" value="1"/>
</dbReference>
<evidence type="ECO:0000313" key="3">
    <source>
        <dbReference type="Proteomes" id="UP001152658"/>
    </source>
</evidence>
<dbReference type="PANTHER" id="PTHR34580">
    <property type="match status" value="1"/>
</dbReference>
<evidence type="ECO:0000259" key="1">
    <source>
        <dbReference type="Pfam" id="PF25583"/>
    </source>
</evidence>
<dbReference type="Proteomes" id="UP001152658">
    <property type="component" value="Unassembled WGS sequence"/>
</dbReference>
<dbReference type="EMBL" id="CALYLK010000139">
    <property type="protein sequence ID" value="CAH8241684.1"/>
    <property type="molecule type" value="Genomic_DNA"/>
</dbReference>
<sequence length="296" mass="34652">MRSMKEHDTLAKRLGIILTRLNTGERLYLEELRREFGVSERTLQRDFNERLNYLPIQREGACYFLDPKVLGRQTNHEISTLLANMGLDTLFSGKHYLSNGVLNNKSTPPFLFKNPHIEDISDYSNMFEKLIESVQRRNVISFTCEGKTYDRFYPYRLLNERGLWHVAGTQRNRLESLRIVKICDSIRYEDKYSPDPSVEQRLTDRGYEGELLNPVEVLMQMSSKVTDAFLNESNTGDFQVLKELDSGSLLINHKTKNIPRLLRQLKAWLPHAEVLSPDWVRYLLKQELQTYLDSTK</sequence>
<proteinExistence type="predicted"/>
<protein>
    <submittedName>
        <fullName evidence="2">Transcriptional regulator</fullName>
    </submittedName>
</protein>
<reference evidence="2" key="1">
    <citation type="submission" date="2022-06" db="EMBL/GenBank/DDBJ databases">
        <authorList>
            <person name="Goudenege D."/>
            <person name="Le Roux F."/>
        </authorList>
    </citation>
    <scope>NUCLEOTIDE SEQUENCE</scope>
    <source>
        <strain evidence="2">12-063</strain>
    </source>
</reference>
<evidence type="ECO:0000313" key="2">
    <source>
        <dbReference type="EMBL" id="CAH8241684.1"/>
    </source>
</evidence>
<dbReference type="InterPro" id="IPR051534">
    <property type="entry name" value="CBASS_pafABC_assoc_protein"/>
</dbReference>
<organism evidence="2 3">
    <name type="scientific">Vibrio aestuarianus</name>
    <dbReference type="NCBI Taxonomy" id="28171"/>
    <lineage>
        <taxon>Bacteria</taxon>
        <taxon>Pseudomonadati</taxon>
        <taxon>Pseudomonadota</taxon>
        <taxon>Gammaproteobacteria</taxon>
        <taxon>Vibrionales</taxon>
        <taxon>Vibrionaceae</taxon>
        <taxon>Vibrio</taxon>
    </lineage>
</organism>
<name>A0ABN8TVW6_9VIBR</name>
<comment type="caution">
    <text evidence="2">The sequence shown here is derived from an EMBL/GenBank/DDBJ whole genome shotgun (WGS) entry which is preliminary data.</text>
</comment>
<feature type="domain" description="WCX" evidence="1">
    <location>
        <begin position="232"/>
        <end position="291"/>
    </location>
</feature>
<accession>A0ABN8TVW6</accession>
<gene>
    <name evidence="2" type="ORF">VAE063_980104</name>
</gene>
<dbReference type="InterPro" id="IPR057727">
    <property type="entry name" value="WCX_dom"/>
</dbReference>